<dbReference type="Gene3D" id="3.10.20.370">
    <property type="match status" value="1"/>
</dbReference>
<dbReference type="PANTHER" id="PTHR34072">
    <property type="entry name" value="ENZYMATIC POLYPROTEIN-RELATED"/>
    <property type="match status" value="1"/>
</dbReference>
<dbReference type="InterPro" id="IPR043502">
    <property type="entry name" value="DNA/RNA_pol_sf"/>
</dbReference>
<feature type="domain" description="Integrase catalytic" evidence="7">
    <location>
        <begin position="394"/>
        <end position="482"/>
    </location>
</feature>
<evidence type="ECO:0000313" key="8">
    <source>
        <dbReference type="EMBL" id="WJZ95306.1"/>
    </source>
</evidence>
<organism evidence="8 9">
    <name type="scientific">Vitis vinifera</name>
    <name type="common">Grape</name>
    <dbReference type="NCBI Taxonomy" id="29760"/>
    <lineage>
        <taxon>Eukaryota</taxon>
        <taxon>Viridiplantae</taxon>
        <taxon>Streptophyta</taxon>
        <taxon>Embryophyta</taxon>
        <taxon>Tracheophyta</taxon>
        <taxon>Spermatophyta</taxon>
        <taxon>Magnoliopsida</taxon>
        <taxon>eudicotyledons</taxon>
        <taxon>Gunneridae</taxon>
        <taxon>Pentapetalae</taxon>
        <taxon>rosids</taxon>
        <taxon>Vitales</taxon>
        <taxon>Vitaceae</taxon>
        <taxon>Viteae</taxon>
        <taxon>Vitis</taxon>
    </lineage>
</organism>
<dbReference type="SUPFAM" id="SSF53098">
    <property type="entry name" value="Ribonuclease H-like"/>
    <property type="match status" value="1"/>
</dbReference>
<dbReference type="Proteomes" id="UP001227230">
    <property type="component" value="Chromosome 9"/>
</dbReference>
<dbReference type="Gene3D" id="3.30.420.10">
    <property type="entry name" value="Ribonuclease H-like superfamily/Ribonuclease H"/>
    <property type="match status" value="1"/>
</dbReference>
<dbReference type="EMBL" id="CP126656">
    <property type="protein sequence ID" value="WJZ95306.1"/>
    <property type="molecule type" value="Genomic_DNA"/>
</dbReference>
<evidence type="ECO:0000256" key="4">
    <source>
        <dbReference type="ARBA" id="ARBA00022759"/>
    </source>
</evidence>
<dbReference type="Gene3D" id="3.30.70.270">
    <property type="match status" value="2"/>
</dbReference>
<evidence type="ECO:0000256" key="6">
    <source>
        <dbReference type="ARBA" id="ARBA00022918"/>
    </source>
</evidence>
<keyword evidence="5" id="KW-0378">Hydrolase</keyword>
<dbReference type="InterPro" id="IPR036397">
    <property type="entry name" value="RNaseH_sf"/>
</dbReference>
<proteinExistence type="predicted"/>
<evidence type="ECO:0000259" key="7">
    <source>
        <dbReference type="PROSITE" id="PS50994"/>
    </source>
</evidence>
<evidence type="ECO:0000313" key="9">
    <source>
        <dbReference type="Proteomes" id="UP001227230"/>
    </source>
</evidence>
<keyword evidence="9" id="KW-1185">Reference proteome</keyword>
<dbReference type="InterPro" id="IPR043128">
    <property type="entry name" value="Rev_trsase/Diguanyl_cyclase"/>
</dbReference>
<dbReference type="CDD" id="cd09274">
    <property type="entry name" value="RNase_HI_RT_Ty3"/>
    <property type="match status" value="1"/>
</dbReference>
<dbReference type="Pfam" id="PF17917">
    <property type="entry name" value="RT_RNaseH"/>
    <property type="match status" value="1"/>
</dbReference>
<accession>A0ABY9CLA5</accession>
<evidence type="ECO:0000256" key="3">
    <source>
        <dbReference type="ARBA" id="ARBA00022722"/>
    </source>
</evidence>
<dbReference type="InterPro" id="IPR041373">
    <property type="entry name" value="RT_RNaseH"/>
</dbReference>
<dbReference type="PROSITE" id="PS50994">
    <property type="entry name" value="INTEGRASE"/>
    <property type="match status" value="1"/>
</dbReference>
<keyword evidence="4" id="KW-0255">Endonuclease</keyword>
<reference evidence="8 9" key="1">
    <citation type="journal article" date="2023" name="Hortic Res">
        <title>The complete reference genome for grapevine (Vitis vinifera L.) genetics and breeding.</title>
        <authorList>
            <person name="Shi X."/>
            <person name="Cao S."/>
            <person name="Wang X."/>
            <person name="Huang S."/>
            <person name="Wang Y."/>
            <person name="Liu Z."/>
            <person name="Liu W."/>
            <person name="Leng X."/>
            <person name="Peng Y."/>
            <person name="Wang N."/>
            <person name="Wang Y."/>
            <person name="Ma Z."/>
            <person name="Xu X."/>
            <person name="Zhang F."/>
            <person name="Xue H."/>
            <person name="Zhong H."/>
            <person name="Wang Y."/>
            <person name="Zhang K."/>
            <person name="Velt A."/>
            <person name="Avia K."/>
            <person name="Holtgrawe D."/>
            <person name="Grimplet J."/>
            <person name="Matus J.T."/>
            <person name="Ware D."/>
            <person name="Wu X."/>
            <person name="Wang H."/>
            <person name="Liu C."/>
            <person name="Fang Y."/>
            <person name="Rustenholz C."/>
            <person name="Cheng Z."/>
            <person name="Xiao H."/>
            <person name="Zhou Y."/>
        </authorList>
    </citation>
    <scope>NUCLEOTIDE SEQUENCE [LARGE SCALE GENOMIC DNA]</scope>
    <source>
        <strain evidence="9">cv. Pinot noir / PN40024</strain>
        <tissue evidence="8">Leaf</tissue>
    </source>
</reference>
<dbReference type="SUPFAM" id="SSF56672">
    <property type="entry name" value="DNA/RNA polymerases"/>
    <property type="match status" value="1"/>
</dbReference>
<gene>
    <name evidence="8" type="ORF">VitviT2T_014085</name>
</gene>
<dbReference type="PANTHER" id="PTHR34072:SF57">
    <property type="entry name" value="RNA-DIRECTED DNA POLYMERASE"/>
    <property type="match status" value="1"/>
</dbReference>
<protein>
    <recommendedName>
        <fullName evidence="7">Integrase catalytic domain-containing protein</fullName>
    </recommendedName>
</protein>
<evidence type="ECO:0000256" key="5">
    <source>
        <dbReference type="ARBA" id="ARBA00022801"/>
    </source>
</evidence>
<evidence type="ECO:0000256" key="2">
    <source>
        <dbReference type="ARBA" id="ARBA00022695"/>
    </source>
</evidence>
<evidence type="ECO:0000256" key="1">
    <source>
        <dbReference type="ARBA" id="ARBA00022679"/>
    </source>
</evidence>
<keyword evidence="6" id="KW-0695">RNA-directed DNA polymerase</keyword>
<keyword evidence="1" id="KW-0808">Transferase</keyword>
<keyword evidence="2" id="KW-0548">Nucleotidyltransferase</keyword>
<name>A0ABY9CLA5_VITVI</name>
<dbReference type="Gene3D" id="3.10.10.10">
    <property type="entry name" value="HIV Type 1 Reverse Transcriptase, subunit A, domain 1"/>
    <property type="match status" value="1"/>
</dbReference>
<dbReference type="InterPro" id="IPR012337">
    <property type="entry name" value="RNaseH-like_sf"/>
</dbReference>
<keyword evidence="3" id="KW-0540">Nuclease</keyword>
<sequence length="520" mass="59797">MTRRGEETQEAVKEESPKLILKPLPTELKYAYLKENKQSLVVISSSLTTTQEDCLLEVLKRCKKWIGWKISDLKGINPLVVPKKSGIIVVKNDKGEEVSTRLTSCWRVCIDYRKLNTMTRNDHFPLSFIDQVLERVSSHPFYCFLDGYSGYFRIEIAIEDQEKTTLHAHLELMPTKECLLAYAMHPQHSKDACIEVDKAKVELIVKLSFPTTVKGVRQFLGHARFYRRNFLTTAPIVRAPNWQLPFEVMCDASDFAIGAVLGQREDGKPYVIYYASKTLNEAQRNYTTTEKELLAVVFSLDKFHAYLVGSFIVVFTDHSALKYLLTKQDAKARLIRWILLLQEFNLQIKDKIGVENVVADHLSRLTIAHNSHCLPINDDFPKESLILVETAPCDGGTHFCNKLFETLLAKYGVKHKVATPYHPQTAGQVELVNREIKNILIKAVNASRKDWSVKLHDSLWAYRTTYKTILGMSPYRLVYGKACHLPVEVEYKAWWAIKKLNIDLNRADMKRFLDLNELRN</sequence>
<dbReference type="InterPro" id="IPR001584">
    <property type="entry name" value="Integrase_cat-core"/>
</dbReference>